<dbReference type="SUPFAM" id="SSF52540">
    <property type="entry name" value="P-loop containing nucleoside triphosphate hydrolases"/>
    <property type="match status" value="1"/>
</dbReference>
<evidence type="ECO:0000256" key="2">
    <source>
        <dbReference type="ARBA" id="ARBA00022448"/>
    </source>
</evidence>
<dbReference type="InterPro" id="IPR027417">
    <property type="entry name" value="P-loop_NTPase"/>
</dbReference>
<evidence type="ECO:0000313" key="10">
    <source>
        <dbReference type="Proteomes" id="UP000319375"/>
    </source>
</evidence>
<feature type="region of interest" description="Disordered" evidence="6">
    <location>
        <begin position="1"/>
        <end position="36"/>
    </location>
</feature>
<dbReference type="InterPro" id="IPR008979">
    <property type="entry name" value="Galactose-bd-like_sf"/>
</dbReference>
<dbReference type="EMBL" id="VIGX01000008">
    <property type="protein sequence ID" value="TWS28102.1"/>
    <property type="molecule type" value="Genomic_DNA"/>
</dbReference>
<dbReference type="SUPFAM" id="SSF53474">
    <property type="entry name" value="alpha/beta-Hydrolases"/>
    <property type="match status" value="1"/>
</dbReference>
<dbReference type="PANTHER" id="PTHR43335:SF4">
    <property type="entry name" value="ABC TRANSPORTER, ATP-BINDING PROTEIN"/>
    <property type="match status" value="1"/>
</dbReference>
<dbReference type="SMART" id="SM00382">
    <property type="entry name" value="AAA"/>
    <property type="match status" value="1"/>
</dbReference>
<dbReference type="PANTHER" id="PTHR43335">
    <property type="entry name" value="ABC TRANSPORTER, ATP-BINDING PROTEIN"/>
    <property type="match status" value="1"/>
</dbReference>
<evidence type="ECO:0000256" key="7">
    <source>
        <dbReference type="SAM" id="Phobius"/>
    </source>
</evidence>
<dbReference type="GO" id="GO:0016887">
    <property type="term" value="F:ATP hydrolysis activity"/>
    <property type="evidence" value="ECO:0007669"/>
    <property type="project" value="InterPro"/>
</dbReference>
<sequence>MTCPRAGGAPFAQGELRSTARPRNRTYPGRVPPPRALRGAVQRPLLTGAALVAVVIILAAFAACGLGGRSAPSFQRTDQVVDGAGVNLDTSFFRPDGAEPVPAVLLAHGFGGSKEDVRAEAEQLAGRGYAVLTYTARGFGKSTGLVGLDSPDAEVADARKLLDWLSARPDVQQDGTGDPRVGVAGGSYGGALALLLAGHDKRVDAIAPRITYWDLEQALFPGGVYKKQWAGILFTMGGGCARFEPAVCEMYTRIAQGGALTEADRALLAARSPASVGAEIRVPTYLAQGELDSLFPLDHADAAARRIAANGAPVAVDWIAGGHDAGSAEDARVNARTAEWFDRYLKAGDAPAVPAFQVSRSGGVDRETGERTVRTSTTDAYPGLDGTITRTVALPGGPQLAENPAGGAPPSISGVPGLGGLASSAAALGGFGLSRDLPAQAAVFDSEPLSGPVTVTGGPTVTIKVDSPAPEAVLFAKLYDVGPEGTPILPQQLAAPIRIPLTAGAATATIRLPVIDHEFAAGHRMRLALATTDLAYLSPNAPATHTITPTSPLTVPEVPALKTAPAPLPTWVWVLPIAALAIGAALLLVRRPRGAPAADPALADVALQVTGLSKKYAGGDGYSVQDVTFRVDRGQVLGLLGPNGAGKTTTLRMLMGLITPDEGGIRVFGHAIRPGAPVLSRVGAFVEGAGFLPHLSGRANLDLYWRATGRPADQAHLAEALAIADLGSALERPVRTYSQGMRQRLAIAQAMLGLPDVLVLDEPTNGLDPSQIREMRDAIVRYGATGRTVIVSSHLLAEVEQTCTHVVVLQRGRLIAAGTVDEIVQAGADGGSRTLEDAFLQLTGDEA</sequence>
<dbReference type="Gene3D" id="2.60.120.260">
    <property type="entry name" value="Galactose-binding domain-like"/>
    <property type="match status" value="1"/>
</dbReference>
<dbReference type="Pfam" id="PF00005">
    <property type="entry name" value="ABC_tran"/>
    <property type="match status" value="1"/>
</dbReference>
<dbReference type="GO" id="GO:0005524">
    <property type="term" value="F:ATP binding"/>
    <property type="evidence" value="ECO:0007669"/>
    <property type="project" value="UniProtKB-KW"/>
</dbReference>
<protein>
    <submittedName>
        <fullName evidence="9">Alpha/beta fold hydrolase</fullName>
    </submittedName>
</protein>
<comment type="similarity">
    <text evidence="1">Belongs to the ABC transporter superfamily.</text>
</comment>
<dbReference type="PROSITE" id="PS50893">
    <property type="entry name" value="ABC_TRANSPORTER_2"/>
    <property type="match status" value="1"/>
</dbReference>
<evidence type="ECO:0000256" key="3">
    <source>
        <dbReference type="ARBA" id="ARBA00022741"/>
    </source>
</evidence>
<dbReference type="SUPFAM" id="SSF49785">
    <property type="entry name" value="Galactose-binding domain-like"/>
    <property type="match status" value="1"/>
</dbReference>
<dbReference type="GO" id="GO:0008239">
    <property type="term" value="F:dipeptidyl-peptidase activity"/>
    <property type="evidence" value="ECO:0007669"/>
    <property type="project" value="InterPro"/>
</dbReference>
<name>A0A5C5RZS6_9ACTN</name>
<dbReference type="InterPro" id="IPR000383">
    <property type="entry name" value="Xaa-Pro-like_dom"/>
</dbReference>
<dbReference type="Proteomes" id="UP000319375">
    <property type="component" value="Unassembled WGS sequence"/>
</dbReference>
<dbReference type="PROSITE" id="PS00211">
    <property type="entry name" value="ABC_TRANSPORTER_1"/>
    <property type="match status" value="1"/>
</dbReference>
<evidence type="ECO:0000256" key="5">
    <source>
        <dbReference type="ARBA" id="ARBA00022840"/>
    </source>
</evidence>
<organism evidence="9 10">
    <name type="scientific">Tsukamurella conjunctivitidis</name>
    <dbReference type="NCBI Taxonomy" id="2592068"/>
    <lineage>
        <taxon>Bacteria</taxon>
        <taxon>Bacillati</taxon>
        <taxon>Actinomycetota</taxon>
        <taxon>Actinomycetes</taxon>
        <taxon>Mycobacteriales</taxon>
        <taxon>Tsukamurellaceae</taxon>
        <taxon>Tsukamurella</taxon>
    </lineage>
</organism>
<keyword evidence="7" id="KW-0812">Transmembrane</keyword>
<gene>
    <name evidence="9" type="ORF">FK530_15570</name>
</gene>
<dbReference type="Gene3D" id="3.40.50.1820">
    <property type="entry name" value="alpha/beta hydrolase"/>
    <property type="match status" value="1"/>
</dbReference>
<dbReference type="OrthoDB" id="9804819at2"/>
<evidence type="ECO:0000256" key="6">
    <source>
        <dbReference type="SAM" id="MobiDB-lite"/>
    </source>
</evidence>
<dbReference type="Gene3D" id="3.40.50.300">
    <property type="entry name" value="P-loop containing nucleotide triphosphate hydrolases"/>
    <property type="match status" value="1"/>
</dbReference>
<evidence type="ECO:0000256" key="4">
    <source>
        <dbReference type="ARBA" id="ARBA00022801"/>
    </source>
</evidence>
<dbReference type="Pfam" id="PF08530">
    <property type="entry name" value="PepX_C"/>
    <property type="match status" value="1"/>
</dbReference>
<comment type="caution">
    <text evidence="9">The sequence shown here is derived from an EMBL/GenBank/DDBJ whole genome shotgun (WGS) entry which is preliminary data.</text>
</comment>
<evidence type="ECO:0000256" key="1">
    <source>
        <dbReference type="ARBA" id="ARBA00005417"/>
    </source>
</evidence>
<keyword evidence="2" id="KW-0813">Transport</keyword>
<dbReference type="InterPro" id="IPR029058">
    <property type="entry name" value="AB_hydrolase_fold"/>
</dbReference>
<dbReference type="InterPro" id="IPR003439">
    <property type="entry name" value="ABC_transporter-like_ATP-bd"/>
</dbReference>
<keyword evidence="7" id="KW-0472">Membrane</keyword>
<keyword evidence="4 9" id="KW-0378">Hydrolase</keyword>
<keyword evidence="5" id="KW-0067">ATP-binding</keyword>
<keyword evidence="10" id="KW-1185">Reference proteome</keyword>
<reference evidence="9 10" key="1">
    <citation type="submission" date="2019-06" db="EMBL/GenBank/DDBJ databases">
        <title>Tsukamurella conjunctivitidis sp. nov., Tsukamurella assacharolytica sp. nov. and Tsukamurella sputae sp. nov. isolated from patients with conjunctivitis, bacteraemia (lymphoma) and respiratory infection (sputum) in Hong Kong.</title>
        <authorList>
            <person name="Teng J.L.L."/>
            <person name="Lee H.H."/>
            <person name="Fong J.Y.H."/>
            <person name="Fok K.M.N."/>
            <person name="Lau S.K.P."/>
            <person name="Woo P.C.Y."/>
        </authorList>
    </citation>
    <scope>NUCLEOTIDE SEQUENCE [LARGE SCALE GENOMIC DNA]</scope>
    <source>
        <strain evidence="9 10">HKU72</strain>
    </source>
</reference>
<feature type="transmembrane region" description="Helical" evidence="7">
    <location>
        <begin position="45"/>
        <end position="68"/>
    </location>
</feature>
<dbReference type="Pfam" id="PF02129">
    <property type="entry name" value="Peptidase_S15"/>
    <property type="match status" value="1"/>
</dbReference>
<dbReference type="AlphaFoldDB" id="A0A5C5RZS6"/>
<dbReference type="InterPro" id="IPR013736">
    <property type="entry name" value="Xaa-Pro_dipept_C"/>
</dbReference>
<dbReference type="SMART" id="SM00939">
    <property type="entry name" value="PepX_C"/>
    <property type="match status" value="1"/>
</dbReference>
<feature type="domain" description="ABC transporter" evidence="8">
    <location>
        <begin position="607"/>
        <end position="836"/>
    </location>
</feature>
<accession>A0A5C5RZS6</accession>
<dbReference type="InterPro" id="IPR017871">
    <property type="entry name" value="ABC_transporter-like_CS"/>
</dbReference>
<dbReference type="InterPro" id="IPR003593">
    <property type="entry name" value="AAA+_ATPase"/>
</dbReference>
<evidence type="ECO:0000313" key="9">
    <source>
        <dbReference type="EMBL" id="TWS28102.1"/>
    </source>
</evidence>
<proteinExistence type="inferred from homology"/>
<evidence type="ECO:0000259" key="8">
    <source>
        <dbReference type="PROSITE" id="PS50893"/>
    </source>
</evidence>
<keyword evidence="3" id="KW-0547">Nucleotide-binding</keyword>
<keyword evidence="7" id="KW-1133">Transmembrane helix</keyword>